<comment type="caution">
    <text evidence="2">The sequence shown here is derived from an EMBL/GenBank/DDBJ whole genome shotgun (WGS) entry which is preliminary data.</text>
</comment>
<gene>
    <name evidence="2" type="ORF">Goari_005516</name>
</gene>
<protein>
    <submittedName>
        <fullName evidence="2">Uncharacterized protein</fullName>
    </submittedName>
</protein>
<name>A0A7J8YTI1_GOSAI</name>
<keyword evidence="3" id="KW-1185">Reference proteome</keyword>
<feature type="compositionally biased region" description="Polar residues" evidence="1">
    <location>
        <begin position="35"/>
        <end position="52"/>
    </location>
</feature>
<evidence type="ECO:0000256" key="1">
    <source>
        <dbReference type="SAM" id="MobiDB-lite"/>
    </source>
</evidence>
<dbReference type="EMBL" id="JABFAA010352969">
    <property type="protein sequence ID" value="MBA0702660.1"/>
    <property type="molecule type" value="Genomic_DNA"/>
</dbReference>
<organism evidence="2 3">
    <name type="scientific">Gossypium aridum</name>
    <name type="common">American cotton</name>
    <name type="synonym">Erioxylum aridum</name>
    <dbReference type="NCBI Taxonomy" id="34290"/>
    <lineage>
        <taxon>Eukaryota</taxon>
        <taxon>Viridiplantae</taxon>
        <taxon>Streptophyta</taxon>
        <taxon>Embryophyta</taxon>
        <taxon>Tracheophyta</taxon>
        <taxon>Spermatophyta</taxon>
        <taxon>Magnoliopsida</taxon>
        <taxon>eudicotyledons</taxon>
        <taxon>Gunneridae</taxon>
        <taxon>Pentapetalae</taxon>
        <taxon>rosids</taxon>
        <taxon>malvids</taxon>
        <taxon>Malvales</taxon>
        <taxon>Malvaceae</taxon>
        <taxon>Malvoideae</taxon>
        <taxon>Gossypium</taxon>
    </lineage>
</organism>
<dbReference type="AlphaFoldDB" id="A0A7J8YTI1"/>
<reference evidence="2 3" key="1">
    <citation type="journal article" date="2019" name="Genome Biol. Evol.">
        <title>Insights into the evolution of the New World diploid cottons (Gossypium, subgenus Houzingenia) based on genome sequencing.</title>
        <authorList>
            <person name="Grover C.E."/>
            <person name="Arick M.A. 2nd"/>
            <person name="Thrash A."/>
            <person name="Conover J.L."/>
            <person name="Sanders W.S."/>
            <person name="Peterson D.G."/>
            <person name="Frelichowski J.E."/>
            <person name="Scheffler J.A."/>
            <person name="Scheffler B.E."/>
            <person name="Wendel J.F."/>
        </authorList>
    </citation>
    <scope>NUCLEOTIDE SEQUENCE [LARGE SCALE GENOMIC DNA]</scope>
    <source>
        <strain evidence="2">185</strain>
        <tissue evidence="2">Leaf</tissue>
    </source>
</reference>
<dbReference type="Proteomes" id="UP000593577">
    <property type="component" value="Unassembled WGS sequence"/>
</dbReference>
<sequence>MPDGPYYQQIFQALQEYKDDDKYEDEDTCKDIDNNSESSMDSAQLPHSNANS</sequence>
<proteinExistence type="predicted"/>
<evidence type="ECO:0000313" key="2">
    <source>
        <dbReference type="EMBL" id="MBA0702660.1"/>
    </source>
</evidence>
<evidence type="ECO:0000313" key="3">
    <source>
        <dbReference type="Proteomes" id="UP000593577"/>
    </source>
</evidence>
<feature type="region of interest" description="Disordered" evidence="1">
    <location>
        <begin position="17"/>
        <end position="52"/>
    </location>
</feature>
<accession>A0A7J8YTI1</accession>